<evidence type="ECO:0000313" key="2">
    <source>
        <dbReference type="Proteomes" id="UP001416858"/>
    </source>
</evidence>
<organism evidence="1 2">
    <name type="scientific">Novipirellula caenicola</name>
    <dbReference type="NCBI Taxonomy" id="1536901"/>
    <lineage>
        <taxon>Bacteria</taxon>
        <taxon>Pseudomonadati</taxon>
        <taxon>Planctomycetota</taxon>
        <taxon>Planctomycetia</taxon>
        <taxon>Pirellulales</taxon>
        <taxon>Pirellulaceae</taxon>
        <taxon>Novipirellula</taxon>
    </lineage>
</organism>
<gene>
    <name evidence="1" type="ORF">Rcae01_04610</name>
</gene>
<protein>
    <submittedName>
        <fullName evidence="1">Uncharacterized protein</fullName>
    </submittedName>
</protein>
<accession>A0ABP9VX27</accession>
<keyword evidence="2" id="KW-1185">Reference proteome</keyword>
<evidence type="ECO:0000313" key="1">
    <source>
        <dbReference type="EMBL" id="GAA5509140.1"/>
    </source>
</evidence>
<reference evidence="1 2" key="1">
    <citation type="submission" date="2024-02" db="EMBL/GenBank/DDBJ databases">
        <title>Rhodopirellula caenicola NBRC 110016.</title>
        <authorList>
            <person name="Ichikawa N."/>
            <person name="Katano-Makiyama Y."/>
            <person name="Hidaka K."/>
        </authorList>
    </citation>
    <scope>NUCLEOTIDE SEQUENCE [LARGE SCALE GENOMIC DNA]</scope>
    <source>
        <strain evidence="1 2">NBRC 110016</strain>
    </source>
</reference>
<dbReference type="EMBL" id="BAABRO010000012">
    <property type="protein sequence ID" value="GAA5509140.1"/>
    <property type="molecule type" value="Genomic_DNA"/>
</dbReference>
<name>A0ABP9VX27_9BACT</name>
<sequence>MENESTNESTLAGGIGAGLVALLGMFARCADDVARIGVHSVDDVGRMSVSTGDDFARAFSNSSDDIVRVSDDFRFADDFAVHSETRFTPVAESHDGAGTALHVTKDVAEITVRLVKSANRDDDQ</sequence>
<dbReference type="Proteomes" id="UP001416858">
    <property type="component" value="Unassembled WGS sequence"/>
</dbReference>
<proteinExistence type="predicted"/>
<comment type="caution">
    <text evidence="1">The sequence shown here is derived from an EMBL/GenBank/DDBJ whole genome shotgun (WGS) entry which is preliminary data.</text>
</comment>